<evidence type="ECO:0000256" key="2">
    <source>
        <dbReference type="ARBA" id="ARBA00022801"/>
    </source>
</evidence>
<accession>A0A852MVF2</accession>
<dbReference type="GO" id="GO:0016554">
    <property type="term" value="P:cytidine to uridine editing"/>
    <property type="evidence" value="ECO:0007669"/>
    <property type="project" value="TreeGrafter"/>
</dbReference>
<dbReference type="InterPro" id="IPR016192">
    <property type="entry name" value="APOBEC/CMP_deaminase_Zn-bd"/>
</dbReference>
<dbReference type="Gene3D" id="3.40.140.10">
    <property type="entry name" value="Cytidine Deaminase, domain 2"/>
    <property type="match status" value="1"/>
</dbReference>
<dbReference type="InterPro" id="IPR050610">
    <property type="entry name" value="APOBEC_Cyt_Deaminase"/>
</dbReference>
<keyword evidence="4" id="KW-1185">Reference proteome</keyword>
<organism evidence="3 4">
    <name type="scientific">Pteruthius melanotis</name>
    <dbReference type="NCBI Taxonomy" id="357074"/>
    <lineage>
        <taxon>Eukaryota</taxon>
        <taxon>Metazoa</taxon>
        <taxon>Chordata</taxon>
        <taxon>Craniata</taxon>
        <taxon>Vertebrata</taxon>
        <taxon>Euteleostomi</taxon>
        <taxon>Archelosauria</taxon>
        <taxon>Archosauria</taxon>
        <taxon>Dinosauria</taxon>
        <taxon>Saurischia</taxon>
        <taxon>Theropoda</taxon>
        <taxon>Coelurosauria</taxon>
        <taxon>Aves</taxon>
        <taxon>Neognathae</taxon>
        <taxon>Neoaves</taxon>
        <taxon>Telluraves</taxon>
        <taxon>Australaves</taxon>
        <taxon>Passeriformes</taxon>
        <taxon>Sylvioidea</taxon>
        <taxon>Timaliidae</taxon>
        <taxon>Pteruthius</taxon>
    </lineage>
</organism>
<dbReference type="OrthoDB" id="5956704at2759"/>
<dbReference type="AlphaFoldDB" id="A0A852MVF2"/>
<dbReference type="Pfam" id="PF18750">
    <property type="entry name" value="SNAD4"/>
    <property type="match status" value="1"/>
</dbReference>
<keyword evidence="2" id="KW-0378">Hydrolase</keyword>
<dbReference type="EMBL" id="WEIY01000599">
    <property type="protein sequence ID" value="NXY09512.1"/>
    <property type="molecule type" value="Genomic_DNA"/>
</dbReference>
<sequence length="134" mass="16384">SMYVAKRALREQFDPRWYPQETYLLCELKWGNSGTPWIHWVKNDDYTNRHAEEYFLQEIFELRSFNVCNITWYLSWSPCANCCYIIRDFLQRHPNVYIDICVARLYYSDREENRRGLKDLARLPRVTIDVMEIE</sequence>
<evidence type="ECO:0000256" key="1">
    <source>
        <dbReference type="ARBA" id="ARBA00022723"/>
    </source>
</evidence>
<feature type="non-terminal residue" evidence="3">
    <location>
        <position position="1"/>
    </location>
</feature>
<gene>
    <name evidence="3" type="primary">Apobec1_1</name>
    <name evidence="3" type="ORF">PTEMEL_R15151</name>
</gene>
<comment type="caution">
    <text evidence="3">The sequence shown here is derived from an EMBL/GenBank/DDBJ whole genome shotgun (WGS) entry which is preliminary data.</text>
</comment>
<dbReference type="SUPFAM" id="SSF53927">
    <property type="entry name" value="Cytidine deaminase-like"/>
    <property type="match status" value="1"/>
</dbReference>
<keyword evidence="1" id="KW-0479">Metal-binding</keyword>
<dbReference type="GO" id="GO:0003723">
    <property type="term" value="F:RNA binding"/>
    <property type="evidence" value="ECO:0007669"/>
    <property type="project" value="TreeGrafter"/>
</dbReference>
<name>A0A852MVF2_9PASS</name>
<dbReference type="PANTHER" id="PTHR13857:SF26">
    <property type="entry name" value="C-U-EDITING ENZYME APOBEC-1"/>
    <property type="match status" value="1"/>
</dbReference>
<proteinExistence type="predicted"/>
<dbReference type="GO" id="GO:0008270">
    <property type="term" value="F:zinc ion binding"/>
    <property type="evidence" value="ECO:0007669"/>
    <property type="project" value="InterPro"/>
</dbReference>
<feature type="non-terminal residue" evidence="3">
    <location>
        <position position="134"/>
    </location>
</feature>
<dbReference type="InterPro" id="IPR016193">
    <property type="entry name" value="Cytidine_deaminase-like"/>
</dbReference>
<dbReference type="Proteomes" id="UP000603297">
    <property type="component" value="Unassembled WGS sequence"/>
</dbReference>
<dbReference type="PROSITE" id="PS00903">
    <property type="entry name" value="CYT_DCMP_DEAMINASES_1"/>
    <property type="match status" value="1"/>
</dbReference>
<evidence type="ECO:0000313" key="3">
    <source>
        <dbReference type="EMBL" id="NXY09512.1"/>
    </source>
</evidence>
<reference evidence="3" key="1">
    <citation type="submission" date="2020-02" db="EMBL/GenBank/DDBJ databases">
        <title>Bird 10,000 Genomes (B10K) Project - Family phase.</title>
        <authorList>
            <person name="Zhang G."/>
        </authorList>
    </citation>
    <scope>NUCLEOTIDE SEQUENCE</scope>
    <source>
        <strain evidence="3">B10K-IZ-033-77</strain>
    </source>
</reference>
<evidence type="ECO:0000313" key="4">
    <source>
        <dbReference type="Proteomes" id="UP000603297"/>
    </source>
</evidence>
<dbReference type="GO" id="GO:0004126">
    <property type="term" value="F:cytidine deaminase activity"/>
    <property type="evidence" value="ECO:0007669"/>
    <property type="project" value="TreeGrafter"/>
</dbReference>
<dbReference type="GO" id="GO:0005634">
    <property type="term" value="C:nucleus"/>
    <property type="evidence" value="ECO:0007669"/>
    <property type="project" value="TreeGrafter"/>
</dbReference>
<protein>
    <submittedName>
        <fullName evidence="3">ABEC1 enzyme</fullName>
    </submittedName>
</protein>
<dbReference type="GO" id="GO:0005737">
    <property type="term" value="C:cytoplasm"/>
    <property type="evidence" value="ECO:0007669"/>
    <property type="project" value="TreeGrafter"/>
</dbReference>
<dbReference type="PANTHER" id="PTHR13857">
    <property type="entry name" value="MRNA EDITING ENZYME"/>
    <property type="match status" value="1"/>
</dbReference>